<dbReference type="InterPro" id="IPR011992">
    <property type="entry name" value="EF-hand-dom_pair"/>
</dbReference>
<dbReference type="FunFam" id="1.10.238.10:FF:000243">
    <property type="entry name" value="EF-hand calcium binding domain 6"/>
    <property type="match status" value="1"/>
</dbReference>
<dbReference type="FunFam" id="1.10.238.10:FF:000179">
    <property type="entry name" value="EF-hand calcium-binding domain-containing protein 6"/>
    <property type="match status" value="1"/>
</dbReference>
<evidence type="ECO:0000256" key="1">
    <source>
        <dbReference type="ARBA" id="ARBA00022553"/>
    </source>
</evidence>
<keyword evidence="8" id="KW-1185">Reference proteome</keyword>
<dbReference type="CDD" id="cd00051">
    <property type="entry name" value="EFh"/>
    <property type="match status" value="1"/>
</dbReference>
<dbReference type="GO" id="GO:0005654">
    <property type="term" value="C:nucleoplasm"/>
    <property type="evidence" value="ECO:0007669"/>
    <property type="project" value="TreeGrafter"/>
</dbReference>
<dbReference type="EMBL" id="PPHD01000781">
    <property type="protein sequence ID" value="POI35125.1"/>
    <property type="molecule type" value="Genomic_DNA"/>
</dbReference>
<evidence type="ECO:0000313" key="8">
    <source>
        <dbReference type="Proteomes" id="UP000237246"/>
    </source>
</evidence>
<dbReference type="AlphaFoldDB" id="A0A2P4TFI1"/>
<feature type="region of interest" description="Disordered" evidence="5">
    <location>
        <begin position="174"/>
        <end position="227"/>
    </location>
</feature>
<sequence length="423" mass="48473">MDKNNDGYVIARDPQRLLQEFNYHPDHDQFSSLLNSLGISIHDSKLSYFDFLRAIDDGRASKYQQRQKQATPPASFAALSLEQTLIKIKEIVASSCDLLYKVSFTWQLTVAAAHQGGASFMEISLKILAVRLAFTAVIFLHQFEILWNTVDVDVGGRLKYQEFLKKFSSEHVTMSSTTPSATSPVTSTNPPTCTSSQPEHPKTPSSLVGQKSTSASSHPQTTTACSAPVPKWEEIENKIRKNIQYSWRDILKLCQEKDVSKLGEIPVSKFLEIVEKFHLDLSKEEINQITTKYDIKKNGKFAYYDFFQSCVLLLKPQKRTLLQRVIIPKPQKPMSPGPQSTLFYSTVLRIQPQILHCWRPMKRTFKSYDESRTGLLNVADFRQVLHEYKINLSEEELFNILEYYDKTLSSKISYNDFLRAFLQ</sequence>
<dbReference type="Gene3D" id="1.10.238.10">
    <property type="entry name" value="EF-hand"/>
    <property type="match status" value="2"/>
</dbReference>
<dbReference type="PROSITE" id="PS00018">
    <property type="entry name" value="EF_HAND_1"/>
    <property type="match status" value="1"/>
</dbReference>
<dbReference type="PROSITE" id="PS50222">
    <property type="entry name" value="EF_HAND_2"/>
    <property type="match status" value="1"/>
</dbReference>
<feature type="compositionally biased region" description="Low complexity" evidence="5">
    <location>
        <begin position="174"/>
        <end position="198"/>
    </location>
</feature>
<reference evidence="7 8" key="1">
    <citation type="submission" date="2018-01" db="EMBL/GenBank/DDBJ databases">
        <title>Comparison of the Chinese Bamboo Partridge and Red Junglefowl genome sequences highlights the importance of demography in genome evolution.</title>
        <authorList>
            <person name="Tiley G.P."/>
            <person name="Kimball R.T."/>
            <person name="Braun E.L."/>
            <person name="Burleigh J.G."/>
        </authorList>
    </citation>
    <scope>NUCLEOTIDE SEQUENCE [LARGE SCALE GENOMIC DNA]</scope>
    <source>
        <strain evidence="7">RTK389</strain>
        <tissue evidence="7">Blood</tissue>
    </source>
</reference>
<dbReference type="SUPFAM" id="SSF47473">
    <property type="entry name" value="EF-hand"/>
    <property type="match status" value="2"/>
</dbReference>
<dbReference type="InterPro" id="IPR018247">
    <property type="entry name" value="EF_Hand_1_Ca_BS"/>
</dbReference>
<organism evidence="7 8">
    <name type="scientific">Bambusicola thoracicus</name>
    <name type="common">Chinese bamboo-partridge</name>
    <name type="synonym">Perdix thoracica</name>
    <dbReference type="NCBI Taxonomy" id="9083"/>
    <lineage>
        <taxon>Eukaryota</taxon>
        <taxon>Metazoa</taxon>
        <taxon>Chordata</taxon>
        <taxon>Craniata</taxon>
        <taxon>Vertebrata</taxon>
        <taxon>Euteleostomi</taxon>
        <taxon>Archelosauria</taxon>
        <taxon>Archosauria</taxon>
        <taxon>Dinosauria</taxon>
        <taxon>Saurischia</taxon>
        <taxon>Theropoda</taxon>
        <taxon>Coelurosauria</taxon>
        <taxon>Aves</taxon>
        <taxon>Neognathae</taxon>
        <taxon>Galloanserae</taxon>
        <taxon>Galliformes</taxon>
        <taxon>Phasianidae</taxon>
        <taxon>Perdicinae</taxon>
        <taxon>Bambusicola</taxon>
    </lineage>
</organism>
<dbReference type="GO" id="GO:0005509">
    <property type="term" value="F:calcium ion binding"/>
    <property type="evidence" value="ECO:0007669"/>
    <property type="project" value="InterPro"/>
</dbReference>
<gene>
    <name evidence="7" type="ORF">CIB84_001123</name>
</gene>
<accession>A0A2P4TFI1</accession>
<comment type="caution">
    <text evidence="7">The sequence shown here is derived from an EMBL/GenBank/DDBJ whole genome shotgun (WGS) entry which is preliminary data.</text>
</comment>
<feature type="domain" description="EF-hand" evidence="6">
    <location>
        <begin position="361"/>
        <end position="391"/>
    </location>
</feature>
<dbReference type="InterPro" id="IPR015070">
    <property type="entry name" value="EF_hand_DJBP"/>
</dbReference>
<name>A0A2P4TFI1_BAMTH</name>
<dbReference type="Pfam" id="PF08976">
    <property type="entry name" value="EF-hand_11"/>
    <property type="match status" value="1"/>
</dbReference>
<evidence type="ECO:0000256" key="3">
    <source>
        <dbReference type="ARBA" id="ARBA00022737"/>
    </source>
</evidence>
<dbReference type="InterPro" id="IPR052603">
    <property type="entry name" value="EFCB6"/>
</dbReference>
<evidence type="ECO:0000256" key="4">
    <source>
        <dbReference type="ARBA" id="ARBA00022837"/>
    </source>
</evidence>
<evidence type="ECO:0000256" key="5">
    <source>
        <dbReference type="SAM" id="MobiDB-lite"/>
    </source>
</evidence>
<evidence type="ECO:0000313" key="7">
    <source>
        <dbReference type="EMBL" id="POI35125.1"/>
    </source>
</evidence>
<keyword evidence="1" id="KW-0597">Phosphoprotein</keyword>
<keyword evidence="2" id="KW-0479">Metal-binding</keyword>
<protein>
    <recommendedName>
        <fullName evidence="6">EF-hand domain-containing protein</fullName>
    </recommendedName>
</protein>
<dbReference type="Proteomes" id="UP000237246">
    <property type="component" value="Unassembled WGS sequence"/>
</dbReference>
<dbReference type="PANTHER" id="PTHR20875:SF2">
    <property type="entry name" value="EF-HAND CALCIUM-BINDING DOMAIN-CONTAINING PROTEIN 6"/>
    <property type="match status" value="1"/>
</dbReference>
<dbReference type="OrthoDB" id="26525at2759"/>
<evidence type="ECO:0000259" key="6">
    <source>
        <dbReference type="PROSITE" id="PS50222"/>
    </source>
</evidence>
<dbReference type="PANTHER" id="PTHR20875">
    <property type="entry name" value="EF-HAND CALCIUM-BINDING DOMAIN-CONTAINING PROTEIN 6-RELATED"/>
    <property type="match status" value="1"/>
</dbReference>
<feature type="compositionally biased region" description="Polar residues" evidence="5">
    <location>
        <begin position="203"/>
        <end position="225"/>
    </location>
</feature>
<keyword evidence="3" id="KW-0677">Repeat</keyword>
<proteinExistence type="predicted"/>
<keyword evidence="4" id="KW-0106">Calcium</keyword>
<evidence type="ECO:0000256" key="2">
    <source>
        <dbReference type="ARBA" id="ARBA00022723"/>
    </source>
</evidence>
<dbReference type="Pfam" id="PF13499">
    <property type="entry name" value="EF-hand_7"/>
    <property type="match status" value="1"/>
</dbReference>
<dbReference type="InterPro" id="IPR002048">
    <property type="entry name" value="EF_hand_dom"/>
</dbReference>